<gene>
    <name evidence="1" type="ORF">BegalDRAFT_1526</name>
</gene>
<dbReference type="EMBL" id="JH600070">
    <property type="protein sequence ID" value="EIJ42408.1"/>
    <property type="molecule type" value="Genomic_DNA"/>
</dbReference>
<dbReference type="InterPro" id="IPR043746">
    <property type="entry name" value="DUF5691"/>
</dbReference>
<evidence type="ECO:0000313" key="2">
    <source>
        <dbReference type="Proteomes" id="UP000005744"/>
    </source>
</evidence>
<keyword evidence="2" id="KW-1185">Reference proteome</keyword>
<dbReference type="RefSeq" id="WP_002685321.1">
    <property type="nucleotide sequence ID" value="NZ_JH600070.1"/>
</dbReference>
<dbReference type="eggNOG" id="COG5094">
    <property type="taxonomic scope" value="Bacteria"/>
</dbReference>
<dbReference type="Pfam" id="PF18944">
    <property type="entry name" value="DUF5691"/>
    <property type="match status" value="1"/>
</dbReference>
<evidence type="ECO:0000313" key="1">
    <source>
        <dbReference type="EMBL" id="EIJ42408.1"/>
    </source>
</evidence>
<dbReference type="AlphaFoldDB" id="I3CFL5"/>
<reference evidence="1 2" key="1">
    <citation type="submission" date="2011-11" db="EMBL/GenBank/DDBJ databases">
        <title>Improved High-Quality Draft sequence of Beggiatoa alba B18lD.</title>
        <authorList>
            <consortium name="US DOE Joint Genome Institute"/>
            <person name="Lucas S."/>
            <person name="Han J."/>
            <person name="Lapidus A."/>
            <person name="Cheng J.-F."/>
            <person name="Goodwin L."/>
            <person name="Pitluck S."/>
            <person name="Peters L."/>
            <person name="Mikhailova N."/>
            <person name="Held B."/>
            <person name="Detter J.C."/>
            <person name="Han C."/>
            <person name="Tapia R."/>
            <person name="Land M."/>
            <person name="Hauser L."/>
            <person name="Kyrpides N."/>
            <person name="Ivanova N."/>
            <person name="Pagani I."/>
            <person name="Samuel K."/>
            <person name="Teske A."/>
            <person name="Mueller J."/>
            <person name="Woyke T."/>
        </authorList>
    </citation>
    <scope>NUCLEOTIDE SEQUENCE [LARGE SCALE GENOMIC DNA]</scope>
    <source>
        <strain evidence="1 2">B18LD</strain>
    </source>
</reference>
<dbReference type="STRING" id="395493.BegalDRAFT_1526"/>
<organism evidence="1 2">
    <name type="scientific">Beggiatoa alba B18LD</name>
    <dbReference type="NCBI Taxonomy" id="395493"/>
    <lineage>
        <taxon>Bacteria</taxon>
        <taxon>Pseudomonadati</taxon>
        <taxon>Pseudomonadota</taxon>
        <taxon>Gammaproteobacteria</taxon>
        <taxon>Thiotrichales</taxon>
        <taxon>Thiotrichaceae</taxon>
        <taxon>Beggiatoa</taxon>
    </lineage>
</organism>
<dbReference type="HOGENOM" id="CLU_531757_0_0_6"/>
<dbReference type="Proteomes" id="UP000005744">
    <property type="component" value="Unassembled WGS sequence"/>
</dbReference>
<protein>
    <submittedName>
        <fullName evidence="1">Uncharacterized protein</fullName>
    </submittedName>
</protein>
<name>I3CFL5_9GAMM</name>
<sequence length="512" mass="58631">MMHPQWQTLLKHAILGTAQQPYAVPTASDDILSPLYQQLTTKPTEEQLLSTAALLLISQQVGALPPKATEPPIPTCEAETRPLCTPKAAHYLEAILLKDINNWELLLLEWVALAQKKACIVPPKYLPTLLNVIQSKPELRGRIPSHVVGKRGEWLCQQSSAWKELLVSVDINEENWTNASQASRVQWLANIRATDPAKARQLLENTWGSESAKDKQAFLPLFFKNLSLDDEPFLNRCLKERSSLVVLMATRLLSCLPSALTQQLLSVLDNYLQIEQKTLRQRKLIVTLPETFNDDWKKWGVPEKDTPYGMGEKMGWLYHLLSLIHPKQFLQRWQIDLDTFLALAKKTAFAGALESALYNSISGHQDAENAVILIKSTHKKIYLDRLHHFATTIDFSDAEREALLMHYFTEKNTEAFNDYSILNPMNALIKGQYSPEMSRYILKQLPTWLKAEPYYQITYFLQALACKLAPETYADISPELRQSLTEKQSITGVELFLKYYEYRFHNLQEFKS</sequence>
<accession>I3CFL5</accession>
<proteinExistence type="predicted"/>
<dbReference type="OrthoDB" id="262508at2"/>